<name>A0A8B8G4E5_9HEMI</name>
<evidence type="ECO:0000256" key="8">
    <source>
        <dbReference type="ARBA" id="ARBA00023242"/>
    </source>
</evidence>
<evidence type="ECO:0000259" key="13">
    <source>
        <dbReference type="PROSITE" id="PS00028"/>
    </source>
</evidence>
<dbReference type="Pfam" id="PF12171">
    <property type="entry name" value="zf-C2H2_jaz"/>
    <property type="match status" value="1"/>
</dbReference>
<dbReference type="RefSeq" id="XP_025417683.1">
    <property type="nucleotide sequence ID" value="XM_025561898.1"/>
</dbReference>
<organism evidence="14 15">
    <name type="scientific">Sipha flava</name>
    <name type="common">yellow sugarcane aphid</name>
    <dbReference type="NCBI Taxonomy" id="143950"/>
    <lineage>
        <taxon>Eukaryota</taxon>
        <taxon>Metazoa</taxon>
        <taxon>Ecdysozoa</taxon>
        <taxon>Arthropoda</taxon>
        <taxon>Hexapoda</taxon>
        <taxon>Insecta</taxon>
        <taxon>Pterygota</taxon>
        <taxon>Neoptera</taxon>
        <taxon>Paraneoptera</taxon>
        <taxon>Hemiptera</taxon>
        <taxon>Sternorrhyncha</taxon>
        <taxon>Aphidomorpha</taxon>
        <taxon>Aphidoidea</taxon>
        <taxon>Aphididae</taxon>
        <taxon>Sipha</taxon>
    </lineage>
</organism>
<evidence type="ECO:0000313" key="15">
    <source>
        <dbReference type="RefSeq" id="XP_025417683.1"/>
    </source>
</evidence>
<evidence type="ECO:0000256" key="10">
    <source>
        <dbReference type="ARBA" id="ARBA00057732"/>
    </source>
</evidence>
<dbReference type="AlphaFoldDB" id="A0A8B8G4E5"/>
<evidence type="ECO:0000256" key="3">
    <source>
        <dbReference type="ARBA" id="ARBA00022490"/>
    </source>
</evidence>
<protein>
    <recommendedName>
        <fullName evidence="12">Zinc finger protein 593 homolog</fullName>
    </recommendedName>
</protein>
<keyword evidence="14" id="KW-1185">Reference proteome</keyword>
<dbReference type="InterPro" id="IPR036236">
    <property type="entry name" value="Znf_C2H2_sf"/>
</dbReference>
<dbReference type="Gene3D" id="3.30.160.60">
    <property type="entry name" value="Classic Zinc Finger"/>
    <property type="match status" value="1"/>
</dbReference>
<keyword evidence="3" id="KW-0963">Cytoplasm</keyword>
<comment type="subunit">
    <text evidence="11">Associates with pre-60S ribosomal particles; released from the pre-60S particle very early in the cytoplasm.</text>
</comment>
<dbReference type="GO" id="GO:0003676">
    <property type="term" value="F:nucleic acid binding"/>
    <property type="evidence" value="ECO:0007669"/>
    <property type="project" value="InterPro"/>
</dbReference>
<dbReference type="GO" id="GO:0008270">
    <property type="term" value="F:zinc ion binding"/>
    <property type="evidence" value="ECO:0007669"/>
    <property type="project" value="UniProtKB-KW"/>
</dbReference>
<dbReference type="InterPro" id="IPR022755">
    <property type="entry name" value="Znf_C2H2_jaz"/>
</dbReference>
<dbReference type="InterPro" id="IPR051879">
    <property type="entry name" value="C2H2-ZF_Maturation_Protein"/>
</dbReference>
<dbReference type="OrthoDB" id="24683at2759"/>
<dbReference type="SMART" id="SM00451">
    <property type="entry name" value="ZnF_U1"/>
    <property type="match status" value="1"/>
</dbReference>
<dbReference type="SUPFAM" id="SSF57667">
    <property type="entry name" value="beta-beta-alpha zinc fingers"/>
    <property type="match status" value="1"/>
</dbReference>
<sequence>MTRICRSGEGARRKKRANHLRLWYVVCWTSRRRQYCYYCRISFLRVSTDLLDEAMTGPQKKKKHHVGDTFYKRRYRTKYRARDIDEVDNDLKKENADRLLKQALDFDKPGEGQHYCIHCARYFLSDQVLQDHFRTKLHKKRIKELRLEPYTIEEAERAAGFGSYIAPKERVIATQPLNVEEYKEPEEVADICSLNIDLQ</sequence>
<dbReference type="FunFam" id="3.30.160.60:FF:000299">
    <property type="entry name" value="Zinc finger protein 593"/>
    <property type="match status" value="1"/>
</dbReference>
<keyword evidence="7" id="KW-0862">Zinc</keyword>
<evidence type="ECO:0000256" key="12">
    <source>
        <dbReference type="ARBA" id="ARBA00068297"/>
    </source>
</evidence>
<dbReference type="PROSITE" id="PS00028">
    <property type="entry name" value="ZINC_FINGER_C2H2_1"/>
    <property type="match status" value="1"/>
</dbReference>
<evidence type="ECO:0000256" key="4">
    <source>
        <dbReference type="ARBA" id="ARBA00022517"/>
    </source>
</evidence>
<evidence type="ECO:0000256" key="2">
    <source>
        <dbReference type="ARBA" id="ARBA00004496"/>
    </source>
</evidence>
<evidence type="ECO:0000256" key="1">
    <source>
        <dbReference type="ARBA" id="ARBA00004123"/>
    </source>
</evidence>
<evidence type="ECO:0000256" key="5">
    <source>
        <dbReference type="ARBA" id="ARBA00022723"/>
    </source>
</evidence>
<comment type="similarity">
    <text evidence="9">Belongs to the ZNF593/BUD20 C2H2-type zinc-finger protein family.</text>
</comment>
<keyword evidence="5" id="KW-0479">Metal-binding</keyword>
<evidence type="ECO:0000256" key="11">
    <source>
        <dbReference type="ARBA" id="ARBA00065398"/>
    </source>
</evidence>
<dbReference type="InterPro" id="IPR003604">
    <property type="entry name" value="Matrin/U1-like-C_Znf_C2H2"/>
</dbReference>
<comment type="subcellular location">
    <subcellularLocation>
        <location evidence="2">Cytoplasm</location>
    </subcellularLocation>
    <subcellularLocation>
        <location evidence="1">Nucleus</location>
    </subcellularLocation>
</comment>
<dbReference type="GO" id="GO:0043021">
    <property type="term" value="F:ribonucleoprotein complex binding"/>
    <property type="evidence" value="ECO:0007669"/>
    <property type="project" value="UniProtKB-ARBA"/>
</dbReference>
<dbReference type="GeneID" id="112688622"/>
<keyword evidence="6" id="KW-0863">Zinc-finger</keyword>
<proteinExistence type="inferred from homology"/>
<gene>
    <name evidence="15" type="primary">LOC112688622</name>
</gene>
<evidence type="ECO:0000256" key="6">
    <source>
        <dbReference type="ARBA" id="ARBA00022771"/>
    </source>
</evidence>
<dbReference type="GO" id="GO:0005634">
    <property type="term" value="C:nucleus"/>
    <property type="evidence" value="ECO:0007669"/>
    <property type="project" value="UniProtKB-SubCell"/>
</dbReference>
<evidence type="ECO:0000256" key="7">
    <source>
        <dbReference type="ARBA" id="ARBA00022833"/>
    </source>
</evidence>
<keyword evidence="4" id="KW-0690">Ribosome biogenesis</keyword>
<feature type="domain" description="C2H2-type" evidence="13">
    <location>
        <begin position="116"/>
        <end position="138"/>
    </location>
</feature>
<accession>A0A8B8G4E5</accession>
<evidence type="ECO:0000313" key="14">
    <source>
        <dbReference type="Proteomes" id="UP000694846"/>
    </source>
</evidence>
<reference evidence="15" key="1">
    <citation type="submission" date="2025-08" db="UniProtKB">
        <authorList>
            <consortium name="RefSeq"/>
        </authorList>
    </citation>
    <scope>IDENTIFICATION</scope>
    <source>
        <tissue evidence="15">Whole body</tissue>
    </source>
</reference>
<dbReference type="InterPro" id="IPR013087">
    <property type="entry name" value="Znf_C2H2_type"/>
</dbReference>
<dbReference type="PANTHER" id="PTHR46095:SF1">
    <property type="entry name" value="ZINC FINGER PROTEIN 593"/>
    <property type="match status" value="1"/>
</dbReference>
<dbReference type="PANTHER" id="PTHR46095">
    <property type="entry name" value="ZINC FINGER PROTEIN 593"/>
    <property type="match status" value="1"/>
</dbReference>
<keyword evidence="8" id="KW-0539">Nucleus</keyword>
<evidence type="ECO:0000256" key="9">
    <source>
        <dbReference type="ARBA" id="ARBA00038064"/>
    </source>
</evidence>
<dbReference type="Proteomes" id="UP000694846">
    <property type="component" value="Unplaced"/>
</dbReference>
<dbReference type="GO" id="GO:0042254">
    <property type="term" value="P:ribosome biogenesis"/>
    <property type="evidence" value="ECO:0007669"/>
    <property type="project" value="UniProtKB-KW"/>
</dbReference>
<dbReference type="GO" id="GO:0005737">
    <property type="term" value="C:cytoplasm"/>
    <property type="evidence" value="ECO:0007669"/>
    <property type="project" value="UniProtKB-SubCell"/>
</dbReference>
<comment type="function">
    <text evidence="10">Involved in pre-60S ribosomal particles maturation by promoting the nuclear export of the 60S ribosome.</text>
</comment>